<gene>
    <name evidence="2" type="ORF">A2619_03450</name>
</gene>
<reference evidence="2 3" key="1">
    <citation type="journal article" date="2016" name="Nat. Commun.">
        <title>Thousands of microbial genomes shed light on interconnected biogeochemical processes in an aquifer system.</title>
        <authorList>
            <person name="Anantharaman K."/>
            <person name="Brown C.T."/>
            <person name="Hug L.A."/>
            <person name="Sharon I."/>
            <person name="Castelle C.J."/>
            <person name="Probst A.J."/>
            <person name="Thomas B.C."/>
            <person name="Singh A."/>
            <person name="Wilkins M.J."/>
            <person name="Karaoz U."/>
            <person name="Brodie E.L."/>
            <person name="Williams K.H."/>
            <person name="Hubbard S.S."/>
            <person name="Banfield J.F."/>
        </authorList>
    </citation>
    <scope>NUCLEOTIDE SEQUENCE [LARGE SCALE GENOMIC DNA]</scope>
</reference>
<name>A0A1F4X5M8_UNCKA</name>
<evidence type="ECO:0000256" key="1">
    <source>
        <dbReference type="SAM" id="Coils"/>
    </source>
</evidence>
<sequence>MNLFFNPLKAFRRCKELECRIARKEEMSRLCEEKAKLLKNGIRCDQEQLDKLRIKIAKKTKRK</sequence>
<evidence type="ECO:0000313" key="3">
    <source>
        <dbReference type="Proteomes" id="UP000176815"/>
    </source>
</evidence>
<protein>
    <submittedName>
        <fullName evidence="2">Uncharacterized protein</fullName>
    </submittedName>
</protein>
<organism evidence="2 3">
    <name type="scientific">candidate division WWE3 bacterium RIFOXYD1_FULL_39_9</name>
    <dbReference type="NCBI Taxonomy" id="1802649"/>
    <lineage>
        <taxon>Bacteria</taxon>
        <taxon>Katanobacteria</taxon>
    </lineage>
</organism>
<keyword evidence="1" id="KW-0175">Coiled coil</keyword>
<dbReference type="AlphaFoldDB" id="A0A1F4X5M8"/>
<dbReference type="Proteomes" id="UP000176815">
    <property type="component" value="Unassembled WGS sequence"/>
</dbReference>
<feature type="coiled-coil region" evidence="1">
    <location>
        <begin position="14"/>
        <end position="62"/>
    </location>
</feature>
<dbReference type="EMBL" id="MEWG01000029">
    <property type="protein sequence ID" value="OGC76978.1"/>
    <property type="molecule type" value="Genomic_DNA"/>
</dbReference>
<comment type="caution">
    <text evidence="2">The sequence shown here is derived from an EMBL/GenBank/DDBJ whole genome shotgun (WGS) entry which is preliminary data.</text>
</comment>
<accession>A0A1F4X5M8</accession>
<evidence type="ECO:0000313" key="2">
    <source>
        <dbReference type="EMBL" id="OGC76978.1"/>
    </source>
</evidence>
<proteinExistence type="predicted"/>